<sequence length="59" mass="6439">MRLRLLLPAFVLAMATALLTFPEVPAPTAFWQLLTFAVSLTATPLLLVSILARLTRTEG</sequence>
<organism evidence="2 3">
    <name type="scientific">Deinococcus gobiensis (strain DSM 21396 / JCM 16679 / CGMCC 1.7299 / I-0)</name>
    <dbReference type="NCBI Taxonomy" id="745776"/>
    <lineage>
        <taxon>Bacteria</taxon>
        <taxon>Thermotogati</taxon>
        <taxon>Deinococcota</taxon>
        <taxon>Deinococci</taxon>
        <taxon>Deinococcales</taxon>
        <taxon>Deinococcaceae</taxon>
        <taxon>Deinococcus</taxon>
    </lineage>
</organism>
<dbReference type="RefSeq" id="WP_014686716.1">
    <property type="nucleotide sequence ID" value="NC_017791.1"/>
</dbReference>
<evidence type="ECO:0000313" key="3">
    <source>
        <dbReference type="Proteomes" id="UP000007575"/>
    </source>
</evidence>
<name>H8H275_DEIGI</name>
<gene>
    <name evidence="2" type="ordered locus">DGo_PB0353</name>
</gene>
<keyword evidence="3" id="KW-1185">Reference proteome</keyword>
<dbReference type="KEGG" id="dgo:DGo_PB0353"/>
<keyword evidence="2" id="KW-0614">Plasmid</keyword>
<dbReference type="HOGENOM" id="CLU_210202_0_0_0"/>
<proteinExistence type="predicted"/>
<dbReference type="Proteomes" id="UP000007575">
    <property type="component" value="Plasmid P2"/>
</dbReference>
<keyword evidence="1" id="KW-1133">Transmembrane helix</keyword>
<reference evidence="2 3" key="1">
    <citation type="journal article" date="2012" name="PLoS ONE">
        <title>Genome sequence and transcriptome analysis of the radioresistant bacterium Deinococcus gobiensis: insights into the extreme environmental adaptations.</title>
        <authorList>
            <person name="Yuan M."/>
            <person name="Chen M."/>
            <person name="Zhang W."/>
            <person name="Lu W."/>
            <person name="Wang J."/>
            <person name="Yang M."/>
            <person name="Zhao P."/>
            <person name="Tang R."/>
            <person name="Li X."/>
            <person name="Hao Y."/>
            <person name="Zhou Z."/>
            <person name="Zhan Y."/>
            <person name="Yu H."/>
            <person name="Teng C."/>
            <person name="Yan Y."/>
            <person name="Ping S."/>
            <person name="Wang Y."/>
            <person name="Lin M."/>
        </authorList>
    </citation>
    <scope>NUCLEOTIDE SEQUENCE [LARGE SCALE GENOMIC DNA]</scope>
    <source>
        <strain evidence="3">DSM 21396 / JCM 16679 / CGMCC 1.7299 / I-0</strain>
        <plasmid evidence="2">P2</plasmid>
    </source>
</reference>
<evidence type="ECO:0000313" key="2">
    <source>
        <dbReference type="EMBL" id="AFD27622.1"/>
    </source>
</evidence>
<dbReference type="PATRIC" id="fig|745776.4.peg.3678"/>
<keyword evidence="1" id="KW-0812">Transmembrane</keyword>
<feature type="transmembrane region" description="Helical" evidence="1">
    <location>
        <begin position="30"/>
        <end position="52"/>
    </location>
</feature>
<dbReference type="AlphaFoldDB" id="H8H275"/>
<protein>
    <submittedName>
        <fullName evidence="2">Uncharacterized protein</fullName>
    </submittedName>
</protein>
<accession>H8H275</accession>
<dbReference type="EMBL" id="CP002193">
    <property type="protein sequence ID" value="AFD27622.1"/>
    <property type="molecule type" value="Genomic_DNA"/>
</dbReference>
<geneLocation type="plasmid" evidence="2 3">
    <name>P2</name>
</geneLocation>
<evidence type="ECO:0000256" key="1">
    <source>
        <dbReference type="SAM" id="Phobius"/>
    </source>
</evidence>
<keyword evidence="1" id="KW-0472">Membrane</keyword>